<evidence type="ECO:0000256" key="2">
    <source>
        <dbReference type="ARBA" id="ARBA00022980"/>
    </source>
</evidence>
<gene>
    <name evidence="4" type="primary">rpl10e</name>
    <name evidence="5" type="ORF">KENJCFKB_00025</name>
</gene>
<dbReference type="InterPro" id="IPR001197">
    <property type="entry name" value="Ribosomal_uL16_euk_arch"/>
</dbReference>
<reference evidence="5" key="1">
    <citation type="submission" date="2020-06" db="EMBL/GenBank/DDBJ databases">
        <title>Unique genomic features of the anaerobic methanotrophic archaea.</title>
        <authorList>
            <person name="Chadwick G.L."/>
            <person name="Skennerton C.T."/>
            <person name="Laso-Perez R."/>
            <person name="Leu A.O."/>
            <person name="Speth D.R."/>
            <person name="Yu H."/>
            <person name="Morgan-Lang C."/>
            <person name="Hatzenpichler R."/>
            <person name="Goudeau D."/>
            <person name="Malmstrom R."/>
            <person name="Brazelton W.J."/>
            <person name="Woyke T."/>
            <person name="Hallam S.J."/>
            <person name="Tyson G.W."/>
            <person name="Wegener G."/>
            <person name="Boetius A."/>
            <person name="Orphan V."/>
        </authorList>
    </citation>
    <scope>NUCLEOTIDE SEQUENCE</scope>
</reference>
<proteinExistence type="inferred from homology"/>
<dbReference type="NCBIfam" id="TIGR00279">
    <property type="entry name" value="uL16_euk_arch"/>
    <property type="match status" value="1"/>
</dbReference>
<dbReference type="GO" id="GO:0003735">
    <property type="term" value="F:structural constituent of ribosome"/>
    <property type="evidence" value="ECO:0007669"/>
    <property type="project" value="InterPro"/>
</dbReference>
<dbReference type="InterPro" id="IPR047873">
    <property type="entry name" value="Ribosomal_uL16"/>
</dbReference>
<comment type="similarity">
    <text evidence="1 4">Belongs to the universal ribosomal protein uL16 family.</text>
</comment>
<dbReference type="EMBL" id="MT631586">
    <property type="protein sequence ID" value="QNO54565.1"/>
    <property type="molecule type" value="Genomic_DNA"/>
</dbReference>
<organism evidence="5">
    <name type="scientific">Candidatus Methanophaga sp. ANME-1 ERB7</name>
    <dbReference type="NCBI Taxonomy" id="2759913"/>
    <lineage>
        <taxon>Archaea</taxon>
        <taxon>Methanobacteriati</taxon>
        <taxon>Methanobacteriota</taxon>
        <taxon>Stenosarchaea group</taxon>
        <taxon>Methanomicrobia</taxon>
        <taxon>Candidatus Methanophagales</taxon>
        <taxon>Candidatus Methanophagaceae</taxon>
        <taxon>Candidatus Methanophaga</taxon>
    </lineage>
</organism>
<dbReference type="SUPFAM" id="SSF54686">
    <property type="entry name" value="Ribosomal protein L16p/L10e"/>
    <property type="match status" value="1"/>
</dbReference>
<name>A0A7G9Z2T1_9EURY</name>
<dbReference type="InterPro" id="IPR036920">
    <property type="entry name" value="Ribosomal_uL16_sf"/>
</dbReference>
<dbReference type="NCBIfam" id="NF003239">
    <property type="entry name" value="PRK04199.1-4"/>
    <property type="match status" value="1"/>
</dbReference>
<dbReference type="GO" id="GO:1990904">
    <property type="term" value="C:ribonucleoprotein complex"/>
    <property type="evidence" value="ECO:0007669"/>
    <property type="project" value="UniProtKB-KW"/>
</dbReference>
<dbReference type="PANTHER" id="PTHR11726">
    <property type="entry name" value="60S RIBOSOMAL PROTEIN L10"/>
    <property type="match status" value="1"/>
</dbReference>
<keyword evidence="2 4" id="KW-0689">Ribosomal protein</keyword>
<evidence type="ECO:0000256" key="1">
    <source>
        <dbReference type="ARBA" id="ARBA00008931"/>
    </source>
</evidence>
<protein>
    <recommendedName>
        <fullName evidence="4">Large ribosomal subunit protein uL16</fullName>
    </recommendedName>
</protein>
<dbReference type="PROSITE" id="PS01257">
    <property type="entry name" value="RIBOSOMAL_L10E"/>
    <property type="match status" value="1"/>
</dbReference>
<dbReference type="HAMAP" id="MF_00448">
    <property type="entry name" value="Ribosomal_uL16_arch"/>
    <property type="match status" value="1"/>
</dbReference>
<dbReference type="InterPro" id="IPR022981">
    <property type="entry name" value="Ribosomal_uL16_arc"/>
</dbReference>
<sequence length="173" mass="19015">MGNKPARMYTKVTGAANVRKRYMGGIPGSKITIFDMGNPSREFPVSLSLVAKEACQIRHNALEAARIFSNRFLVQGIGRTNFYLKIRVYPHHVLRENKLAVGAGADRISSGMRHAFGRPIGTAARVKRGQKLVSVSVEAHDVKEAKEALKRAGHKLPTPCKIVVDKGEDLLAR</sequence>
<evidence type="ECO:0000256" key="4">
    <source>
        <dbReference type="HAMAP-Rule" id="MF_00448"/>
    </source>
</evidence>
<dbReference type="CDD" id="cd01433">
    <property type="entry name" value="Ribosomal_L16_L10e"/>
    <property type="match status" value="1"/>
</dbReference>
<dbReference type="PIRSF" id="PIRSF005590">
    <property type="entry name" value="Ribosomal_L10"/>
    <property type="match status" value="1"/>
</dbReference>
<dbReference type="GO" id="GO:0005840">
    <property type="term" value="C:ribosome"/>
    <property type="evidence" value="ECO:0007669"/>
    <property type="project" value="UniProtKB-KW"/>
</dbReference>
<dbReference type="GO" id="GO:0006412">
    <property type="term" value="P:translation"/>
    <property type="evidence" value="ECO:0007669"/>
    <property type="project" value="UniProtKB-UniRule"/>
</dbReference>
<dbReference type="InterPro" id="IPR018255">
    <property type="entry name" value="Ribosomal_uL16_CS_euk_arc"/>
</dbReference>
<evidence type="ECO:0000313" key="5">
    <source>
        <dbReference type="EMBL" id="QNO54565.1"/>
    </source>
</evidence>
<dbReference type="Pfam" id="PF00252">
    <property type="entry name" value="Ribosomal_L16"/>
    <property type="match status" value="1"/>
</dbReference>
<accession>A0A7G9Z2T1</accession>
<dbReference type="AlphaFoldDB" id="A0A7G9Z2T1"/>
<evidence type="ECO:0000256" key="3">
    <source>
        <dbReference type="ARBA" id="ARBA00023274"/>
    </source>
</evidence>
<dbReference type="InterPro" id="IPR016180">
    <property type="entry name" value="Ribosomal_uL16_dom"/>
</dbReference>
<dbReference type="Gene3D" id="3.90.1170.10">
    <property type="entry name" value="Ribosomal protein L10e/L16"/>
    <property type="match status" value="1"/>
</dbReference>
<keyword evidence="3 4" id="KW-0687">Ribonucleoprotein</keyword>